<name>A0A445BTW5_ARAHY</name>
<evidence type="ECO:0000256" key="1">
    <source>
        <dbReference type="SAM" id="MobiDB-lite"/>
    </source>
</evidence>
<comment type="caution">
    <text evidence="2">The sequence shown here is derived from an EMBL/GenBank/DDBJ whole genome shotgun (WGS) entry which is preliminary data.</text>
</comment>
<dbReference type="Proteomes" id="UP000289738">
    <property type="component" value="Chromosome A08"/>
</dbReference>
<protein>
    <recommendedName>
        <fullName evidence="4">Transposase MuDR plant domain-containing protein</fullName>
    </recommendedName>
</protein>
<reference evidence="2 3" key="1">
    <citation type="submission" date="2019-01" db="EMBL/GenBank/DDBJ databases">
        <title>Sequencing of cultivated peanut Arachis hypogaea provides insights into genome evolution and oil improvement.</title>
        <authorList>
            <person name="Chen X."/>
        </authorList>
    </citation>
    <scope>NUCLEOTIDE SEQUENCE [LARGE SCALE GENOMIC DNA]</scope>
    <source>
        <strain evidence="3">cv. Fuhuasheng</strain>
        <tissue evidence="2">Leaves</tissue>
    </source>
</reference>
<feature type="compositionally biased region" description="Acidic residues" evidence="1">
    <location>
        <begin position="10"/>
        <end position="28"/>
    </location>
</feature>
<organism evidence="2 3">
    <name type="scientific">Arachis hypogaea</name>
    <name type="common">Peanut</name>
    <dbReference type="NCBI Taxonomy" id="3818"/>
    <lineage>
        <taxon>Eukaryota</taxon>
        <taxon>Viridiplantae</taxon>
        <taxon>Streptophyta</taxon>
        <taxon>Embryophyta</taxon>
        <taxon>Tracheophyta</taxon>
        <taxon>Spermatophyta</taxon>
        <taxon>Magnoliopsida</taxon>
        <taxon>eudicotyledons</taxon>
        <taxon>Gunneridae</taxon>
        <taxon>Pentapetalae</taxon>
        <taxon>rosids</taxon>
        <taxon>fabids</taxon>
        <taxon>Fabales</taxon>
        <taxon>Fabaceae</taxon>
        <taxon>Papilionoideae</taxon>
        <taxon>50 kb inversion clade</taxon>
        <taxon>dalbergioids sensu lato</taxon>
        <taxon>Dalbergieae</taxon>
        <taxon>Pterocarpus clade</taxon>
        <taxon>Arachis</taxon>
    </lineage>
</organism>
<feature type="region of interest" description="Disordered" evidence="1">
    <location>
        <begin position="1"/>
        <end position="29"/>
    </location>
</feature>
<gene>
    <name evidence="2" type="ORF">Ahy_A08g038621</name>
</gene>
<evidence type="ECO:0008006" key="4">
    <source>
        <dbReference type="Google" id="ProtNLM"/>
    </source>
</evidence>
<evidence type="ECO:0000313" key="2">
    <source>
        <dbReference type="EMBL" id="RYR42159.1"/>
    </source>
</evidence>
<sequence>MARNEQHSDEEFEATYEAGDEDEDDDAGGEAVAETLVVSPAVSESIDVPPFMRSLDLDAMHALELPEYANIGTCGVNSVLLILRTPSRIKMEYSFRKSVITTIQNYTISRGVDHVVHECESQTFYEKCKTYGRRCDWLIQVRLIQKKACWKIWRYNEKHTCSMGTISQITPNWIQT</sequence>
<accession>A0A445BTW5</accession>
<dbReference type="EMBL" id="SDMP01000008">
    <property type="protein sequence ID" value="RYR42159.1"/>
    <property type="molecule type" value="Genomic_DNA"/>
</dbReference>
<keyword evidence="3" id="KW-1185">Reference proteome</keyword>
<proteinExistence type="predicted"/>
<dbReference type="AlphaFoldDB" id="A0A445BTW5"/>
<evidence type="ECO:0000313" key="3">
    <source>
        <dbReference type="Proteomes" id="UP000289738"/>
    </source>
</evidence>